<accession>A0A0T9LC58</accession>
<dbReference type="RefSeq" id="WP_050119468.1">
    <property type="nucleotide sequence ID" value="NZ_CAWMAB010000007.1"/>
</dbReference>
<reference evidence="1 2" key="1">
    <citation type="submission" date="2015-03" db="EMBL/GenBank/DDBJ databases">
        <authorList>
            <person name="Murphy D."/>
        </authorList>
    </citation>
    <scope>NUCLEOTIDE SEQUENCE [LARGE SCALE GENOMIC DNA]</scope>
    <source>
        <strain evidence="1 2">FCF326</strain>
    </source>
</reference>
<dbReference type="Pfam" id="PF06412">
    <property type="entry name" value="TraD"/>
    <property type="match status" value="1"/>
</dbReference>
<dbReference type="AlphaFoldDB" id="A0A0T9LC58"/>
<gene>
    <name evidence="1" type="ORF">ERS008491_02160</name>
</gene>
<proteinExistence type="predicted"/>
<protein>
    <submittedName>
        <fullName evidence="1">Putative transcriptional regulator</fullName>
    </submittedName>
</protein>
<organism evidence="1 2">
    <name type="scientific">Yersinia kristensenii</name>
    <dbReference type="NCBI Taxonomy" id="28152"/>
    <lineage>
        <taxon>Bacteria</taxon>
        <taxon>Pseudomonadati</taxon>
        <taxon>Pseudomonadota</taxon>
        <taxon>Gammaproteobacteria</taxon>
        <taxon>Enterobacterales</taxon>
        <taxon>Yersiniaceae</taxon>
        <taxon>Yersinia</taxon>
    </lineage>
</organism>
<dbReference type="InterPro" id="IPR009444">
    <property type="entry name" value="Conjugal_tfr_TraD_a-type"/>
</dbReference>
<evidence type="ECO:0000313" key="2">
    <source>
        <dbReference type="Proteomes" id="UP000045824"/>
    </source>
</evidence>
<dbReference type="Proteomes" id="UP000045824">
    <property type="component" value="Unassembled WGS sequence"/>
</dbReference>
<dbReference type="EMBL" id="CPYI01000007">
    <property type="protein sequence ID" value="CNE74562.1"/>
    <property type="molecule type" value="Genomic_DNA"/>
</dbReference>
<name>A0A0T9LC58_YERKR</name>
<sequence>MTEKTIKQQIATAQERLYFLESKKKKDDKKLNTRQKIILGAEVAKVLGCDISQVDKKLVFGILLDIYSLHENDIENYRERGQIYLDTIINKSKS</sequence>
<evidence type="ECO:0000313" key="1">
    <source>
        <dbReference type="EMBL" id="CNE74562.1"/>
    </source>
</evidence>